<accession>A2E2L6</accession>
<evidence type="ECO:0000313" key="5">
    <source>
        <dbReference type="EMBL" id="EAY13044.1"/>
    </source>
</evidence>
<feature type="domain" description="NET" evidence="4">
    <location>
        <begin position="151"/>
        <end position="233"/>
    </location>
</feature>
<dbReference type="KEGG" id="tva:4771021"/>
<protein>
    <submittedName>
        <fullName evidence="5">Bromodomain containing protein</fullName>
    </submittedName>
</protein>
<dbReference type="OrthoDB" id="21449at2759"/>
<dbReference type="SUPFAM" id="SSF47370">
    <property type="entry name" value="Bromodomain"/>
    <property type="match status" value="1"/>
</dbReference>
<dbReference type="Pfam" id="PF00439">
    <property type="entry name" value="Bromodomain"/>
    <property type="match status" value="1"/>
</dbReference>
<dbReference type="VEuPathDB" id="TrichDB:TVAG_212260"/>
<dbReference type="PROSITE" id="PS00633">
    <property type="entry name" value="BROMODOMAIN_1"/>
    <property type="match status" value="1"/>
</dbReference>
<dbReference type="Pfam" id="PF17035">
    <property type="entry name" value="BET"/>
    <property type="match status" value="1"/>
</dbReference>
<evidence type="ECO:0000259" key="3">
    <source>
        <dbReference type="PROSITE" id="PS50014"/>
    </source>
</evidence>
<name>A2E2L6_TRIV3</name>
<dbReference type="InterPro" id="IPR018359">
    <property type="entry name" value="Bromodomain_CS"/>
</dbReference>
<feature type="domain" description="Bromo" evidence="3">
    <location>
        <begin position="19"/>
        <end position="91"/>
    </location>
</feature>
<organism evidence="5 6">
    <name type="scientific">Trichomonas vaginalis (strain ATCC PRA-98 / G3)</name>
    <dbReference type="NCBI Taxonomy" id="412133"/>
    <lineage>
        <taxon>Eukaryota</taxon>
        <taxon>Metamonada</taxon>
        <taxon>Parabasalia</taxon>
        <taxon>Trichomonadida</taxon>
        <taxon>Trichomonadidae</taxon>
        <taxon>Trichomonas</taxon>
    </lineage>
</organism>
<dbReference type="PROSITE" id="PS50014">
    <property type="entry name" value="BROMODOMAIN_2"/>
    <property type="match status" value="1"/>
</dbReference>
<dbReference type="InParanoid" id="A2E2L6"/>
<dbReference type="SMR" id="A2E2L6"/>
<dbReference type="InterPro" id="IPR001487">
    <property type="entry name" value="Bromodomain"/>
</dbReference>
<proteinExistence type="predicted"/>
<evidence type="ECO:0000313" key="6">
    <source>
        <dbReference type="Proteomes" id="UP000001542"/>
    </source>
</evidence>
<dbReference type="STRING" id="5722.A2E2L6"/>
<evidence type="ECO:0000259" key="4">
    <source>
        <dbReference type="PROSITE" id="PS51525"/>
    </source>
</evidence>
<dbReference type="EMBL" id="DS113291">
    <property type="protein sequence ID" value="EAY13044.1"/>
    <property type="molecule type" value="Genomic_DNA"/>
</dbReference>
<evidence type="ECO:0000256" key="1">
    <source>
        <dbReference type="ARBA" id="ARBA00023117"/>
    </source>
</evidence>
<reference evidence="5" key="1">
    <citation type="submission" date="2006-10" db="EMBL/GenBank/DDBJ databases">
        <authorList>
            <person name="Amadeo P."/>
            <person name="Zhao Q."/>
            <person name="Wortman J."/>
            <person name="Fraser-Liggett C."/>
            <person name="Carlton J."/>
        </authorList>
    </citation>
    <scope>NUCLEOTIDE SEQUENCE</scope>
    <source>
        <strain evidence="5">G3</strain>
    </source>
</reference>
<dbReference type="SMART" id="SM00297">
    <property type="entry name" value="BROMO"/>
    <property type="match status" value="1"/>
</dbReference>
<dbReference type="Gene3D" id="1.20.920.10">
    <property type="entry name" value="Bromodomain-like"/>
    <property type="match status" value="1"/>
</dbReference>
<keyword evidence="6" id="KW-1185">Reference proteome</keyword>
<dbReference type="InterPro" id="IPR036427">
    <property type="entry name" value="Bromodomain-like_sf"/>
</dbReference>
<dbReference type="VEuPathDB" id="TrichDB:TVAGG3_0166040"/>
<dbReference type="CDD" id="cd04369">
    <property type="entry name" value="Bromodomain"/>
    <property type="match status" value="1"/>
</dbReference>
<reference evidence="5" key="2">
    <citation type="journal article" date="2007" name="Science">
        <title>Draft genome sequence of the sexually transmitted pathogen Trichomonas vaginalis.</title>
        <authorList>
            <person name="Carlton J.M."/>
            <person name="Hirt R.P."/>
            <person name="Silva J.C."/>
            <person name="Delcher A.L."/>
            <person name="Schatz M."/>
            <person name="Zhao Q."/>
            <person name="Wortman J.R."/>
            <person name="Bidwell S.L."/>
            <person name="Alsmark U.C.M."/>
            <person name="Besteiro S."/>
            <person name="Sicheritz-Ponten T."/>
            <person name="Noel C.J."/>
            <person name="Dacks J.B."/>
            <person name="Foster P.G."/>
            <person name="Simillion C."/>
            <person name="Van de Peer Y."/>
            <person name="Miranda-Saavedra D."/>
            <person name="Barton G.J."/>
            <person name="Westrop G.D."/>
            <person name="Mueller S."/>
            <person name="Dessi D."/>
            <person name="Fiori P.L."/>
            <person name="Ren Q."/>
            <person name="Paulsen I."/>
            <person name="Zhang H."/>
            <person name="Bastida-Corcuera F.D."/>
            <person name="Simoes-Barbosa A."/>
            <person name="Brown M.T."/>
            <person name="Hayes R.D."/>
            <person name="Mukherjee M."/>
            <person name="Okumura C.Y."/>
            <person name="Schneider R."/>
            <person name="Smith A.J."/>
            <person name="Vanacova S."/>
            <person name="Villalvazo M."/>
            <person name="Haas B.J."/>
            <person name="Pertea M."/>
            <person name="Feldblyum T.V."/>
            <person name="Utterback T.R."/>
            <person name="Shu C.L."/>
            <person name="Osoegawa K."/>
            <person name="de Jong P.J."/>
            <person name="Hrdy I."/>
            <person name="Horvathova L."/>
            <person name="Zubacova Z."/>
            <person name="Dolezal P."/>
            <person name="Malik S.B."/>
            <person name="Logsdon J.M. Jr."/>
            <person name="Henze K."/>
            <person name="Gupta A."/>
            <person name="Wang C.C."/>
            <person name="Dunne R.L."/>
            <person name="Upcroft J.A."/>
            <person name="Upcroft P."/>
            <person name="White O."/>
            <person name="Salzberg S.L."/>
            <person name="Tang P."/>
            <person name="Chiu C.-H."/>
            <person name="Lee Y.-S."/>
            <person name="Embley T.M."/>
            <person name="Coombs G.H."/>
            <person name="Mottram J.C."/>
            <person name="Tachezy J."/>
            <person name="Fraser-Liggett C.M."/>
            <person name="Johnson P.J."/>
        </authorList>
    </citation>
    <scope>NUCLEOTIDE SEQUENCE [LARGE SCALE GENOMIC DNA]</scope>
    <source>
        <strain evidence="5">G3</strain>
    </source>
</reference>
<dbReference type="Proteomes" id="UP000001542">
    <property type="component" value="Unassembled WGS sequence"/>
</dbReference>
<gene>
    <name evidence="5" type="ORF">TVAG_212260</name>
</gene>
<dbReference type="eggNOG" id="KOG1474">
    <property type="taxonomic scope" value="Eukaryota"/>
</dbReference>
<keyword evidence="1 2" id="KW-0103">Bromodomain</keyword>
<dbReference type="AlphaFoldDB" id="A2E2L6"/>
<sequence>MNFCENTRQKCIEIIDNLMKHPIAEIFINPIDPELDNVPNYFEIIKKPMDLSTVKKNLQDGTYTNFNDFKKDVEQIWGNASLFNGRPSLPSMMADELARIFKKLVSPIESLGREEWIAAYSKSQAHLYKLFRAQPKQLEQFNLSPDTEMLVPERRLARSFLQAEDTKLFQEAFRFIHDPAHLSKLKQIITENEPSVDPTEEELHINLSALTQKTLKLLRAFAIEMKEVQMRQPMLE</sequence>
<dbReference type="PRINTS" id="PR00503">
    <property type="entry name" value="BROMODOMAIN"/>
</dbReference>
<dbReference type="RefSeq" id="XP_001325267.1">
    <property type="nucleotide sequence ID" value="XM_001325232.1"/>
</dbReference>
<dbReference type="PROSITE" id="PS51525">
    <property type="entry name" value="NET"/>
    <property type="match status" value="1"/>
</dbReference>
<dbReference type="InterPro" id="IPR027353">
    <property type="entry name" value="NET_dom"/>
</dbReference>
<evidence type="ECO:0000256" key="2">
    <source>
        <dbReference type="PROSITE-ProRule" id="PRU00035"/>
    </source>
</evidence>
<dbReference type="PANTHER" id="PTHR45926">
    <property type="entry name" value="OSJNBA0053K19.4 PROTEIN"/>
    <property type="match status" value="1"/>
</dbReference>